<proteinExistence type="predicted"/>
<gene>
    <name evidence="1" type="ORF">CS063_01505</name>
</gene>
<evidence type="ECO:0000313" key="2">
    <source>
        <dbReference type="Proteomes" id="UP000224460"/>
    </source>
</evidence>
<keyword evidence="2" id="KW-1185">Reference proteome</keyword>
<dbReference type="Proteomes" id="UP000224460">
    <property type="component" value="Unassembled WGS sequence"/>
</dbReference>
<name>A0AC61DHD1_9FIRM</name>
<evidence type="ECO:0000313" key="1">
    <source>
        <dbReference type="EMBL" id="PHV72178.1"/>
    </source>
</evidence>
<reference evidence="1" key="1">
    <citation type="submission" date="2017-10" db="EMBL/GenBank/DDBJ databases">
        <title>Genome sequence of cellulolytic Lachnospiraceae bacterium XHS1971 isolated from hotspring sediment.</title>
        <authorList>
            <person name="Vasudevan G."/>
            <person name="Joshi A.J."/>
            <person name="Hivarkar S."/>
            <person name="Lanjekar V.B."/>
            <person name="Dhakephalkar P.K."/>
            <person name="Dagar S."/>
        </authorList>
    </citation>
    <scope>NUCLEOTIDE SEQUENCE</scope>
    <source>
        <strain evidence="1">XHS1971</strain>
    </source>
</reference>
<sequence>MYAKTVNYDNTPEFLAAEHHVCFSTTINNTGITADSNGKKWAIAGSLIDATGNVVTVTYSASTYTPSATPVGILFHTVDVTEGSQPASLMVEGYVMAERLQGDNVAGYVATAAFKTACPEIKLR</sequence>
<organism evidence="1 2">
    <name type="scientific">Sporanaerobium hydrogeniformans</name>
    <dbReference type="NCBI Taxonomy" id="3072179"/>
    <lineage>
        <taxon>Bacteria</taxon>
        <taxon>Bacillati</taxon>
        <taxon>Bacillota</taxon>
        <taxon>Clostridia</taxon>
        <taxon>Lachnospirales</taxon>
        <taxon>Lachnospiraceae</taxon>
        <taxon>Sporanaerobium</taxon>
    </lineage>
</organism>
<dbReference type="EMBL" id="PEDL01000001">
    <property type="protein sequence ID" value="PHV72178.1"/>
    <property type="molecule type" value="Genomic_DNA"/>
</dbReference>
<accession>A0AC61DHD1</accession>
<comment type="caution">
    <text evidence="1">The sequence shown here is derived from an EMBL/GenBank/DDBJ whole genome shotgun (WGS) entry which is preliminary data.</text>
</comment>
<protein>
    <submittedName>
        <fullName evidence="1">Uncharacterized protein</fullName>
    </submittedName>
</protein>